<dbReference type="NCBIfam" id="TIGR00247">
    <property type="entry name" value="endolytic transglycosylase MltG"/>
    <property type="match status" value="1"/>
</dbReference>
<evidence type="ECO:0000256" key="8">
    <source>
        <dbReference type="SAM" id="MobiDB-lite"/>
    </source>
</evidence>
<dbReference type="Gene3D" id="3.30.1490.480">
    <property type="entry name" value="Endolytic murein transglycosylase"/>
    <property type="match status" value="1"/>
</dbReference>
<dbReference type="AlphaFoldDB" id="A0A2H1I8B1"/>
<evidence type="ECO:0000313" key="9">
    <source>
        <dbReference type="EMBL" id="SMX71437.1"/>
    </source>
</evidence>
<comment type="similarity">
    <text evidence="7">Belongs to the transglycosylase MltG family.</text>
</comment>
<dbReference type="PANTHER" id="PTHR30518:SF2">
    <property type="entry name" value="ENDOLYTIC MUREIN TRANSGLYCOSYLASE"/>
    <property type="match status" value="1"/>
</dbReference>
<feature type="region of interest" description="Disordered" evidence="8">
    <location>
        <begin position="296"/>
        <end position="315"/>
    </location>
</feature>
<dbReference type="PANTHER" id="PTHR30518">
    <property type="entry name" value="ENDOLYTIC MUREIN TRANSGLYCOSYLASE"/>
    <property type="match status" value="1"/>
</dbReference>
<dbReference type="Gene3D" id="3.30.160.60">
    <property type="entry name" value="Classic Zinc Finger"/>
    <property type="match status" value="1"/>
</dbReference>
<reference evidence="9 10" key="1">
    <citation type="submission" date="2017-03" db="EMBL/GenBank/DDBJ databases">
        <authorList>
            <person name="Afonso C.L."/>
            <person name="Miller P.J."/>
            <person name="Scott M.A."/>
            <person name="Spackman E."/>
            <person name="Goraichik I."/>
            <person name="Dimitrov K.M."/>
            <person name="Suarez D.L."/>
            <person name="Swayne D.E."/>
        </authorList>
    </citation>
    <scope>NUCLEOTIDE SEQUENCE [LARGE SCALE GENOMIC DNA]</scope>
    <source>
        <strain evidence="9 10">CIP 102111</strain>
    </source>
</reference>
<evidence type="ECO:0000256" key="6">
    <source>
        <dbReference type="ARBA" id="ARBA00023316"/>
    </source>
</evidence>
<evidence type="ECO:0000256" key="2">
    <source>
        <dbReference type="ARBA" id="ARBA00022692"/>
    </source>
</evidence>
<evidence type="ECO:0000256" key="7">
    <source>
        <dbReference type="HAMAP-Rule" id="MF_02065"/>
    </source>
</evidence>
<dbReference type="GO" id="GO:0009252">
    <property type="term" value="P:peptidoglycan biosynthetic process"/>
    <property type="evidence" value="ECO:0007669"/>
    <property type="project" value="UniProtKB-UniRule"/>
</dbReference>
<evidence type="ECO:0000256" key="1">
    <source>
        <dbReference type="ARBA" id="ARBA00022475"/>
    </source>
</evidence>
<protein>
    <recommendedName>
        <fullName evidence="7">Endolytic murein transglycosylase</fullName>
        <ecNumber evidence="7">4.2.2.29</ecNumber>
    </recommendedName>
    <alternativeName>
        <fullName evidence="7">Peptidoglycan lytic transglycosylase</fullName>
    </alternativeName>
    <alternativeName>
        <fullName evidence="7">Peptidoglycan polymerization terminase</fullName>
    </alternativeName>
</protein>
<keyword evidence="3 7" id="KW-1133">Transmembrane helix</keyword>
<feature type="site" description="Important for catalytic activity" evidence="7">
    <location>
        <position position="247"/>
    </location>
</feature>
<keyword evidence="1 7" id="KW-1003">Cell membrane</keyword>
<dbReference type="RefSeq" id="WP_101623737.1">
    <property type="nucleotide sequence ID" value="NZ_FXZC01000002.1"/>
</dbReference>
<evidence type="ECO:0000256" key="5">
    <source>
        <dbReference type="ARBA" id="ARBA00023239"/>
    </source>
</evidence>
<proteinExistence type="inferred from homology"/>
<comment type="function">
    <text evidence="7">Functions as a peptidoglycan terminase that cleaves nascent peptidoglycan strands endolytically to terminate their elongation.</text>
</comment>
<feature type="transmembrane region" description="Helical" evidence="7">
    <location>
        <begin position="33"/>
        <end position="52"/>
    </location>
</feature>
<comment type="catalytic activity">
    <reaction evidence="7">
        <text>a peptidoglycan chain = a peptidoglycan chain with N-acetyl-1,6-anhydromuramyl-[peptide] at the reducing end + a peptidoglycan chain with N-acetylglucosamine at the non-reducing end.</text>
        <dbReference type="EC" id="4.2.2.29"/>
    </reaction>
</comment>
<gene>
    <name evidence="7" type="primary">mltG</name>
    <name evidence="9" type="ORF">BC102111_00950</name>
</gene>
<dbReference type="Proteomes" id="UP000234333">
    <property type="component" value="Unassembled WGS sequence"/>
</dbReference>
<evidence type="ECO:0000256" key="3">
    <source>
        <dbReference type="ARBA" id="ARBA00022989"/>
    </source>
</evidence>
<dbReference type="EMBL" id="FXZC01000002">
    <property type="protein sequence ID" value="SMX71437.1"/>
    <property type="molecule type" value="Genomic_DNA"/>
</dbReference>
<dbReference type="GO" id="GO:0071555">
    <property type="term" value="P:cell wall organization"/>
    <property type="evidence" value="ECO:0007669"/>
    <property type="project" value="UniProtKB-KW"/>
</dbReference>
<keyword evidence="2 7" id="KW-0812">Transmembrane</keyword>
<evidence type="ECO:0000256" key="4">
    <source>
        <dbReference type="ARBA" id="ARBA00023136"/>
    </source>
</evidence>
<evidence type="ECO:0000313" key="10">
    <source>
        <dbReference type="Proteomes" id="UP000234333"/>
    </source>
</evidence>
<dbReference type="GO" id="GO:0005886">
    <property type="term" value="C:plasma membrane"/>
    <property type="evidence" value="ECO:0007669"/>
    <property type="project" value="UniProtKB-SubCell"/>
</dbReference>
<dbReference type="InterPro" id="IPR003770">
    <property type="entry name" value="MLTG-like"/>
</dbReference>
<dbReference type="Pfam" id="PF02618">
    <property type="entry name" value="YceG"/>
    <property type="match status" value="1"/>
</dbReference>
<dbReference type="CDD" id="cd08010">
    <property type="entry name" value="MltG_like"/>
    <property type="match status" value="1"/>
</dbReference>
<keyword evidence="4 7" id="KW-0472">Membrane</keyword>
<dbReference type="GeneID" id="99773033"/>
<comment type="subcellular location">
    <subcellularLocation>
        <location evidence="7">Cell membrane</location>
        <topology evidence="7">Single-pass membrane protein</topology>
    </subcellularLocation>
</comment>
<organism evidence="9 10">
    <name type="scientific">Brevibacterium casei CIP 102111</name>
    <dbReference type="NCBI Taxonomy" id="1255625"/>
    <lineage>
        <taxon>Bacteria</taxon>
        <taxon>Bacillati</taxon>
        <taxon>Actinomycetota</taxon>
        <taxon>Actinomycetes</taxon>
        <taxon>Micrococcales</taxon>
        <taxon>Brevibacteriaceae</taxon>
        <taxon>Brevibacterium</taxon>
    </lineage>
</organism>
<sequence>MNPFPGEFSDDDGLSRAEIRAKKRRRMMRKRRTTVIVAVCVLVFGLGGFFGLRAAGGVVDDLFGGGGDYEGNGTTEVTLEIPPGASARSVANQLVEEGVIKDSKPFLEEVERRDLTIQAGPVILREQMSSKAAVDAFINPIKPPKLTIAEGRKIDQIKATMIESGMKAEEVDKAIDDRTPKDYGLDVDAPSLEGYLYPATYDLDKAKTAEDIVSEMVAKTKLELETAGIENKDANRILTLASLVEIESPGDEETRKKVARVFLNRISEDSKTGQLLQSDATVAYIHGARADLTTTKEERNSDSPYNTYKRKGLPPGPINSPSAGAVDAALNPADGSWQFFVATNPDTGETKFADTYAEHQKNVEEYRAWLREQDG</sequence>
<keyword evidence="5 7" id="KW-0456">Lyase</keyword>
<dbReference type="EC" id="4.2.2.29" evidence="7"/>
<keyword evidence="6 7" id="KW-0961">Cell wall biogenesis/degradation</keyword>
<name>A0A2H1I8B1_9MICO</name>
<accession>A0A2H1I8B1</accession>
<dbReference type="HAMAP" id="MF_02065">
    <property type="entry name" value="MltG"/>
    <property type="match status" value="1"/>
</dbReference>
<dbReference type="GO" id="GO:0008932">
    <property type="term" value="F:lytic endotransglycosylase activity"/>
    <property type="evidence" value="ECO:0007669"/>
    <property type="project" value="UniProtKB-UniRule"/>
</dbReference>